<comment type="caution">
    <text evidence="2">The sequence shown here is derived from an EMBL/GenBank/DDBJ whole genome shotgun (WGS) entry which is preliminary data.</text>
</comment>
<reference evidence="2 3" key="1">
    <citation type="submission" date="2022-10" db="EMBL/GenBank/DDBJ databases">
        <title>Paucibacter sp. hw1 Genome sequencing.</title>
        <authorList>
            <person name="Park S."/>
        </authorList>
    </citation>
    <scope>NUCLEOTIDE SEQUENCE [LARGE SCALE GENOMIC DNA]</scope>
    <source>
        <strain evidence="3">hw1</strain>
    </source>
</reference>
<feature type="signal peptide" evidence="1">
    <location>
        <begin position="1"/>
        <end position="35"/>
    </location>
</feature>
<accession>A0ABT5KF27</accession>
<name>A0ABT5KF27_9BURK</name>
<proteinExistence type="predicted"/>
<dbReference type="Proteomes" id="UP001221189">
    <property type="component" value="Unassembled WGS sequence"/>
</dbReference>
<evidence type="ECO:0000313" key="3">
    <source>
        <dbReference type="Proteomes" id="UP001221189"/>
    </source>
</evidence>
<evidence type="ECO:0000313" key="2">
    <source>
        <dbReference type="EMBL" id="MDC8772144.1"/>
    </source>
</evidence>
<protein>
    <submittedName>
        <fullName evidence="2">Uncharacterized protein</fullName>
    </submittedName>
</protein>
<organism evidence="2 3">
    <name type="scientific">Roseateles albus</name>
    <dbReference type="NCBI Taxonomy" id="2987525"/>
    <lineage>
        <taxon>Bacteria</taxon>
        <taxon>Pseudomonadati</taxon>
        <taxon>Pseudomonadota</taxon>
        <taxon>Betaproteobacteria</taxon>
        <taxon>Burkholderiales</taxon>
        <taxon>Sphaerotilaceae</taxon>
        <taxon>Roseateles</taxon>
    </lineage>
</organism>
<keyword evidence="3" id="KW-1185">Reference proteome</keyword>
<gene>
    <name evidence="2" type="ORF">PRZ03_11235</name>
</gene>
<evidence type="ECO:0000256" key="1">
    <source>
        <dbReference type="SAM" id="SignalP"/>
    </source>
</evidence>
<sequence>MNNEQTPTFYFLDYPMQKTLLALALAAAAIAPAQAALTSGDLAFTSFHADEDGWAMVTLSASWLAAALPSKQAVNDKKPAAA</sequence>
<keyword evidence="1" id="KW-0732">Signal</keyword>
<dbReference type="EMBL" id="JAQQXT010000006">
    <property type="protein sequence ID" value="MDC8772144.1"/>
    <property type="molecule type" value="Genomic_DNA"/>
</dbReference>
<feature type="chain" id="PRO_5046586746" evidence="1">
    <location>
        <begin position="36"/>
        <end position="82"/>
    </location>
</feature>